<evidence type="ECO:0000313" key="5">
    <source>
        <dbReference type="EMBL" id="KAF9624503.1"/>
    </source>
</evidence>
<sequence length="131" mass="13730">PGDLASEILTMPSTSNRPVQLPRTVLRCGNSNEGVDQHESGLVGLRGGPLSFISQLGSQIGGKFSSCMIPEEPNTAASSKVNFSSLGCCSGMVATPDTLSIYGNLAQTNFLVGYDTVARTITFKPIDCTTQ</sequence>
<gene>
    <name evidence="5" type="ORF">IFM89_011546</name>
</gene>
<reference evidence="5 6" key="1">
    <citation type="submission" date="2020-10" db="EMBL/GenBank/DDBJ databases">
        <title>The Coptis chinensis genome and diversification of protoberbering-type alkaloids.</title>
        <authorList>
            <person name="Wang B."/>
            <person name="Shu S."/>
            <person name="Song C."/>
            <person name="Liu Y."/>
        </authorList>
    </citation>
    <scope>NUCLEOTIDE SEQUENCE [LARGE SCALE GENOMIC DNA]</scope>
    <source>
        <strain evidence="5">HL-2020</strain>
        <tissue evidence="5">Leaf</tissue>
    </source>
</reference>
<dbReference type="InterPro" id="IPR051708">
    <property type="entry name" value="Plant_Aspart_Prot_A1"/>
</dbReference>
<dbReference type="GO" id="GO:0008233">
    <property type="term" value="F:peptidase activity"/>
    <property type="evidence" value="ECO:0007669"/>
    <property type="project" value="UniProtKB-KW"/>
</dbReference>
<name>A0A835M9F4_9MAGN</name>
<organism evidence="5 6">
    <name type="scientific">Coptis chinensis</name>
    <dbReference type="NCBI Taxonomy" id="261450"/>
    <lineage>
        <taxon>Eukaryota</taxon>
        <taxon>Viridiplantae</taxon>
        <taxon>Streptophyta</taxon>
        <taxon>Embryophyta</taxon>
        <taxon>Tracheophyta</taxon>
        <taxon>Spermatophyta</taxon>
        <taxon>Magnoliopsida</taxon>
        <taxon>Ranunculales</taxon>
        <taxon>Ranunculaceae</taxon>
        <taxon>Coptidoideae</taxon>
        <taxon>Coptis</taxon>
    </lineage>
</organism>
<dbReference type="Pfam" id="PF14543">
    <property type="entry name" value="TAXi_N"/>
    <property type="match status" value="1"/>
</dbReference>
<evidence type="ECO:0000256" key="1">
    <source>
        <dbReference type="ARBA" id="ARBA00007447"/>
    </source>
</evidence>
<protein>
    <recommendedName>
        <fullName evidence="4">Xylanase inhibitor N-terminal domain-containing protein</fullName>
    </recommendedName>
</protein>
<evidence type="ECO:0000256" key="3">
    <source>
        <dbReference type="ARBA" id="ARBA00022801"/>
    </source>
</evidence>
<keyword evidence="2" id="KW-0645">Protease</keyword>
<feature type="domain" description="Xylanase inhibitor N-terminal" evidence="4">
    <location>
        <begin position="2"/>
        <end position="82"/>
    </location>
</feature>
<comment type="similarity">
    <text evidence="1">Belongs to the peptidase A1 family.</text>
</comment>
<dbReference type="SUPFAM" id="SSF50630">
    <property type="entry name" value="Acid proteases"/>
    <property type="match status" value="2"/>
</dbReference>
<evidence type="ECO:0000313" key="6">
    <source>
        <dbReference type="Proteomes" id="UP000631114"/>
    </source>
</evidence>
<dbReference type="AlphaFoldDB" id="A0A835M9F4"/>
<dbReference type="Proteomes" id="UP000631114">
    <property type="component" value="Unassembled WGS sequence"/>
</dbReference>
<dbReference type="OrthoDB" id="1741242at2759"/>
<dbReference type="PANTHER" id="PTHR47967:SF128">
    <property type="entry name" value="ASPARTIC PROTEINASE CDR1-LIKE"/>
    <property type="match status" value="1"/>
</dbReference>
<dbReference type="InterPro" id="IPR021109">
    <property type="entry name" value="Peptidase_aspartic_dom_sf"/>
</dbReference>
<proteinExistence type="inferred from homology"/>
<evidence type="ECO:0000259" key="4">
    <source>
        <dbReference type="Pfam" id="PF14543"/>
    </source>
</evidence>
<dbReference type="GO" id="GO:0006508">
    <property type="term" value="P:proteolysis"/>
    <property type="evidence" value="ECO:0007669"/>
    <property type="project" value="UniProtKB-KW"/>
</dbReference>
<keyword evidence="6" id="KW-1185">Reference proteome</keyword>
<dbReference type="GO" id="GO:0005576">
    <property type="term" value="C:extracellular region"/>
    <property type="evidence" value="ECO:0007669"/>
    <property type="project" value="TreeGrafter"/>
</dbReference>
<accession>A0A835M9F4</accession>
<dbReference type="InterPro" id="IPR032861">
    <property type="entry name" value="TAXi_N"/>
</dbReference>
<dbReference type="Gene3D" id="2.40.70.10">
    <property type="entry name" value="Acid Proteases"/>
    <property type="match status" value="1"/>
</dbReference>
<evidence type="ECO:0000256" key="2">
    <source>
        <dbReference type="ARBA" id="ARBA00022670"/>
    </source>
</evidence>
<dbReference type="EMBL" id="JADFTS010000001">
    <property type="protein sequence ID" value="KAF9624503.1"/>
    <property type="molecule type" value="Genomic_DNA"/>
</dbReference>
<comment type="caution">
    <text evidence="5">The sequence shown here is derived from an EMBL/GenBank/DDBJ whole genome shotgun (WGS) entry which is preliminary data.</text>
</comment>
<dbReference type="PANTHER" id="PTHR47967">
    <property type="entry name" value="OS07G0603500 PROTEIN-RELATED"/>
    <property type="match status" value="1"/>
</dbReference>
<feature type="non-terminal residue" evidence="5">
    <location>
        <position position="131"/>
    </location>
</feature>
<keyword evidence="3" id="KW-0378">Hydrolase</keyword>